<dbReference type="InterPro" id="IPR035911">
    <property type="entry name" value="MurE/MurF_N"/>
</dbReference>
<evidence type="ECO:0000313" key="15">
    <source>
        <dbReference type="EMBL" id="RDI45164.1"/>
    </source>
</evidence>
<name>A0A370GRQ5_9COXI</name>
<dbReference type="AlphaFoldDB" id="A0A370GRQ5"/>
<keyword evidence="7 10" id="KW-0573">Peptidoglycan synthesis</keyword>
<comment type="similarity">
    <text evidence="10">Belongs to the MurCDEF family. MurF subfamily.</text>
</comment>
<dbReference type="Gene3D" id="3.40.1190.10">
    <property type="entry name" value="Mur-like, catalytic domain"/>
    <property type="match status" value="1"/>
</dbReference>
<accession>A0A370GRQ5</accession>
<dbReference type="GO" id="GO:0005524">
    <property type="term" value="F:ATP binding"/>
    <property type="evidence" value="ECO:0007669"/>
    <property type="project" value="UniProtKB-UniRule"/>
</dbReference>
<dbReference type="Pfam" id="PF01225">
    <property type="entry name" value="Mur_ligase"/>
    <property type="match status" value="1"/>
</dbReference>
<dbReference type="EC" id="6.3.2.10" evidence="10 11"/>
<evidence type="ECO:0000256" key="5">
    <source>
        <dbReference type="ARBA" id="ARBA00022840"/>
    </source>
</evidence>
<dbReference type="InterPro" id="IPR000713">
    <property type="entry name" value="Mur_ligase_N"/>
</dbReference>
<dbReference type="UniPathway" id="UPA00219"/>
<keyword evidence="2 10" id="KW-0436">Ligase</keyword>
<dbReference type="PANTHER" id="PTHR43024:SF1">
    <property type="entry name" value="UDP-N-ACETYLMURAMOYL-TRIPEPTIDE--D-ALANYL-D-ALANINE LIGASE"/>
    <property type="match status" value="1"/>
</dbReference>
<keyword evidence="1 10" id="KW-0963">Cytoplasm</keyword>
<evidence type="ECO:0000259" key="12">
    <source>
        <dbReference type="Pfam" id="PF01225"/>
    </source>
</evidence>
<dbReference type="Gene3D" id="3.40.1390.10">
    <property type="entry name" value="MurE/MurF, N-terminal domain"/>
    <property type="match status" value="1"/>
</dbReference>
<evidence type="ECO:0000256" key="6">
    <source>
        <dbReference type="ARBA" id="ARBA00022960"/>
    </source>
</evidence>
<dbReference type="GO" id="GO:0071555">
    <property type="term" value="P:cell wall organization"/>
    <property type="evidence" value="ECO:0007669"/>
    <property type="project" value="UniProtKB-KW"/>
</dbReference>
<dbReference type="InterPro" id="IPR036615">
    <property type="entry name" value="Mur_ligase_C_dom_sf"/>
</dbReference>
<evidence type="ECO:0000256" key="9">
    <source>
        <dbReference type="ARBA" id="ARBA00023316"/>
    </source>
</evidence>
<feature type="domain" description="Mur ligase N-terminal catalytic" evidence="12">
    <location>
        <begin position="24"/>
        <end position="71"/>
    </location>
</feature>
<dbReference type="SUPFAM" id="SSF53623">
    <property type="entry name" value="MurD-like peptide ligases, catalytic domain"/>
    <property type="match status" value="1"/>
</dbReference>
<keyword evidence="3 10" id="KW-0132">Cell division</keyword>
<evidence type="ECO:0000256" key="7">
    <source>
        <dbReference type="ARBA" id="ARBA00022984"/>
    </source>
</evidence>
<dbReference type="Gene3D" id="3.90.190.20">
    <property type="entry name" value="Mur ligase, C-terminal domain"/>
    <property type="match status" value="1"/>
</dbReference>
<comment type="subcellular location">
    <subcellularLocation>
        <location evidence="10 11">Cytoplasm</location>
    </subcellularLocation>
</comment>
<evidence type="ECO:0000259" key="14">
    <source>
        <dbReference type="Pfam" id="PF08245"/>
    </source>
</evidence>
<dbReference type="NCBIfam" id="TIGR01143">
    <property type="entry name" value="murF"/>
    <property type="match status" value="1"/>
</dbReference>
<feature type="domain" description="Mur ligase central" evidence="14">
    <location>
        <begin position="105"/>
        <end position="294"/>
    </location>
</feature>
<sequence>MIRMTLAQAADILGVKCPFAAIEFNGISIDTRTTQPGNLFVALKGSRVDGHDYIAEASQKGAAAALVTHHVESALPQLQVEDTTDALGKLGTAWRNQFTIPFIAVTGSNGKTTLKNMVASILTAACDGDSTQVLATQGTLNNHLGLPLTLIRLNKNHRYAVIEMGMNHFGEIEYLTKMTRPSVAVITNAAAAHLEGVGSIEGVARAKAEIFLGLPPNGTAILNRDDAFFTLWHEQIGQRPYLTFGFHPDADVSATLIESDQQLTLRTPKGQIDIQLPLLGRHNVVNALAATAAALAIGIDLVAVKKGLETIQPAPGRLQLHTLSNGVKIIDDTYNANPFSLQAAVETLSSFTGKKILVLGDMKELGIEAKSLHHTAGEKIRAAGIDYLFTYGELSANTAHGFGEGAYHFSEQEKLVNALKPFLYNQTTILVKGSRSMQMEKVVAELVQ</sequence>
<organism evidence="15 16">
    <name type="scientific">Aquicella lusitana</name>
    <dbReference type="NCBI Taxonomy" id="254246"/>
    <lineage>
        <taxon>Bacteria</taxon>
        <taxon>Pseudomonadati</taxon>
        <taxon>Pseudomonadota</taxon>
        <taxon>Gammaproteobacteria</taxon>
        <taxon>Legionellales</taxon>
        <taxon>Coxiellaceae</taxon>
        <taxon>Aquicella</taxon>
    </lineage>
</organism>
<dbReference type="InterPro" id="IPR005863">
    <property type="entry name" value="UDP-N-AcMur_synth"/>
</dbReference>
<dbReference type="PANTHER" id="PTHR43024">
    <property type="entry name" value="UDP-N-ACETYLMURAMOYL-TRIPEPTIDE--D-ALANYL-D-ALANINE LIGASE"/>
    <property type="match status" value="1"/>
</dbReference>
<dbReference type="GO" id="GO:0008360">
    <property type="term" value="P:regulation of cell shape"/>
    <property type="evidence" value="ECO:0007669"/>
    <property type="project" value="UniProtKB-KW"/>
</dbReference>
<dbReference type="GO" id="GO:0005737">
    <property type="term" value="C:cytoplasm"/>
    <property type="evidence" value="ECO:0007669"/>
    <property type="project" value="UniProtKB-SubCell"/>
</dbReference>
<dbReference type="Proteomes" id="UP000254720">
    <property type="component" value="Unassembled WGS sequence"/>
</dbReference>
<comment type="pathway">
    <text evidence="10 11">Cell wall biogenesis; peptidoglycan biosynthesis.</text>
</comment>
<dbReference type="GO" id="GO:0009252">
    <property type="term" value="P:peptidoglycan biosynthetic process"/>
    <property type="evidence" value="ECO:0007669"/>
    <property type="project" value="UniProtKB-UniRule"/>
</dbReference>
<evidence type="ECO:0000256" key="11">
    <source>
        <dbReference type="RuleBase" id="RU004136"/>
    </source>
</evidence>
<feature type="domain" description="Mur ligase C-terminal" evidence="13">
    <location>
        <begin position="316"/>
        <end position="435"/>
    </location>
</feature>
<keyword evidence="5 10" id="KW-0067">ATP-binding</keyword>
<dbReference type="InterPro" id="IPR036565">
    <property type="entry name" value="Mur-like_cat_sf"/>
</dbReference>
<gene>
    <name evidence="10" type="primary">murF</name>
    <name evidence="15" type="ORF">C8D86_10743</name>
</gene>
<dbReference type="InterPro" id="IPR004101">
    <property type="entry name" value="Mur_ligase_C"/>
</dbReference>
<comment type="caution">
    <text evidence="15">The sequence shown here is derived from an EMBL/GenBank/DDBJ whole genome shotgun (WGS) entry which is preliminary data.</text>
</comment>
<evidence type="ECO:0000256" key="8">
    <source>
        <dbReference type="ARBA" id="ARBA00023306"/>
    </source>
</evidence>
<dbReference type="SUPFAM" id="SSF63418">
    <property type="entry name" value="MurE/MurF N-terminal domain"/>
    <property type="match status" value="1"/>
</dbReference>
<comment type="catalytic activity">
    <reaction evidence="10 11">
        <text>D-alanyl-D-alanine + UDP-N-acetyl-alpha-D-muramoyl-L-alanyl-gamma-D-glutamyl-meso-2,6-diaminopimelate + ATP = UDP-N-acetyl-alpha-D-muramoyl-L-alanyl-gamma-D-glutamyl-meso-2,6-diaminopimeloyl-D-alanyl-D-alanine + ADP + phosphate + H(+)</text>
        <dbReference type="Rhea" id="RHEA:28374"/>
        <dbReference type="ChEBI" id="CHEBI:15378"/>
        <dbReference type="ChEBI" id="CHEBI:30616"/>
        <dbReference type="ChEBI" id="CHEBI:43474"/>
        <dbReference type="ChEBI" id="CHEBI:57822"/>
        <dbReference type="ChEBI" id="CHEBI:61386"/>
        <dbReference type="ChEBI" id="CHEBI:83905"/>
        <dbReference type="ChEBI" id="CHEBI:456216"/>
        <dbReference type="EC" id="6.3.2.10"/>
    </reaction>
</comment>
<keyword evidence="9 10" id="KW-0961">Cell wall biogenesis/degradation</keyword>
<keyword evidence="16" id="KW-1185">Reference proteome</keyword>
<protein>
    <recommendedName>
        <fullName evidence="10 11">UDP-N-acetylmuramoyl-tripeptide--D-alanyl-D-alanine ligase</fullName>
        <ecNumber evidence="10 11">6.3.2.10</ecNumber>
    </recommendedName>
    <alternativeName>
        <fullName evidence="10">D-alanyl-D-alanine-adding enzyme</fullName>
    </alternativeName>
</protein>
<feature type="binding site" evidence="10">
    <location>
        <begin position="107"/>
        <end position="113"/>
    </location>
    <ligand>
        <name>ATP</name>
        <dbReference type="ChEBI" id="CHEBI:30616"/>
    </ligand>
</feature>
<evidence type="ECO:0000256" key="2">
    <source>
        <dbReference type="ARBA" id="ARBA00022598"/>
    </source>
</evidence>
<evidence type="ECO:0000313" key="16">
    <source>
        <dbReference type="Proteomes" id="UP000254720"/>
    </source>
</evidence>
<evidence type="ECO:0000256" key="10">
    <source>
        <dbReference type="HAMAP-Rule" id="MF_02019"/>
    </source>
</evidence>
<keyword evidence="4 10" id="KW-0547">Nucleotide-binding</keyword>
<dbReference type="Pfam" id="PF02875">
    <property type="entry name" value="Mur_ligase_C"/>
    <property type="match status" value="1"/>
</dbReference>
<proteinExistence type="inferred from homology"/>
<evidence type="ECO:0000256" key="4">
    <source>
        <dbReference type="ARBA" id="ARBA00022741"/>
    </source>
</evidence>
<dbReference type="GO" id="GO:0051301">
    <property type="term" value="P:cell division"/>
    <property type="evidence" value="ECO:0007669"/>
    <property type="project" value="UniProtKB-KW"/>
</dbReference>
<dbReference type="RefSeq" id="WP_170131771.1">
    <property type="nucleotide sequence ID" value="NZ_LR699114.1"/>
</dbReference>
<dbReference type="EMBL" id="QQAX01000007">
    <property type="protein sequence ID" value="RDI45164.1"/>
    <property type="molecule type" value="Genomic_DNA"/>
</dbReference>
<dbReference type="GO" id="GO:0047480">
    <property type="term" value="F:UDP-N-acetylmuramoyl-tripeptide-D-alanyl-D-alanine ligase activity"/>
    <property type="evidence" value="ECO:0007669"/>
    <property type="project" value="UniProtKB-UniRule"/>
</dbReference>
<dbReference type="GO" id="GO:0008766">
    <property type="term" value="F:UDP-N-acetylmuramoylalanyl-D-glutamyl-2,6-diaminopimelate-D-alanyl-D-alanine ligase activity"/>
    <property type="evidence" value="ECO:0007669"/>
    <property type="project" value="RHEA"/>
</dbReference>
<dbReference type="Pfam" id="PF08245">
    <property type="entry name" value="Mur_ligase_M"/>
    <property type="match status" value="1"/>
</dbReference>
<evidence type="ECO:0000256" key="1">
    <source>
        <dbReference type="ARBA" id="ARBA00022490"/>
    </source>
</evidence>
<keyword evidence="6 10" id="KW-0133">Cell shape</keyword>
<evidence type="ECO:0000256" key="3">
    <source>
        <dbReference type="ARBA" id="ARBA00022618"/>
    </source>
</evidence>
<dbReference type="HAMAP" id="MF_02019">
    <property type="entry name" value="MurF"/>
    <property type="match status" value="1"/>
</dbReference>
<dbReference type="SUPFAM" id="SSF53244">
    <property type="entry name" value="MurD-like peptide ligases, peptide-binding domain"/>
    <property type="match status" value="1"/>
</dbReference>
<reference evidence="15 16" key="1">
    <citation type="submission" date="2018-07" db="EMBL/GenBank/DDBJ databases">
        <title>Genomic Encyclopedia of Type Strains, Phase IV (KMG-IV): sequencing the most valuable type-strain genomes for metagenomic binning, comparative biology and taxonomic classification.</title>
        <authorList>
            <person name="Goeker M."/>
        </authorList>
    </citation>
    <scope>NUCLEOTIDE SEQUENCE [LARGE SCALE GENOMIC DNA]</scope>
    <source>
        <strain evidence="15 16">DSM 16500</strain>
    </source>
</reference>
<evidence type="ECO:0000259" key="13">
    <source>
        <dbReference type="Pfam" id="PF02875"/>
    </source>
</evidence>
<comment type="function">
    <text evidence="10 11">Involved in cell wall formation. Catalyzes the final step in the synthesis of UDP-N-acetylmuramoyl-pentapeptide, the precursor of murein.</text>
</comment>
<dbReference type="InterPro" id="IPR051046">
    <property type="entry name" value="MurCDEF_CellWall_CoF430Synth"/>
</dbReference>
<keyword evidence="8 10" id="KW-0131">Cell cycle</keyword>
<dbReference type="InterPro" id="IPR013221">
    <property type="entry name" value="Mur_ligase_cen"/>
</dbReference>